<feature type="domain" description="VQ" evidence="2">
    <location>
        <begin position="38"/>
        <end position="63"/>
    </location>
</feature>
<dbReference type="EMBL" id="JAYMYQ010000004">
    <property type="protein sequence ID" value="KAK7336460.1"/>
    <property type="molecule type" value="Genomic_DNA"/>
</dbReference>
<accession>A0AAN9LI55</accession>
<dbReference type="AlphaFoldDB" id="A0AAN9LI55"/>
<evidence type="ECO:0000259" key="2">
    <source>
        <dbReference type="Pfam" id="PF05678"/>
    </source>
</evidence>
<dbReference type="Proteomes" id="UP001367508">
    <property type="component" value="Unassembled WGS sequence"/>
</dbReference>
<proteinExistence type="predicted"/>
<evidence type="ECO:0000313" key="4">
    <source>
        <dbReference type="Proteomes" id="UP001367508"/>
    </source>
</evidence>
<evidence type="ECO:0000313" key="3">
    <source>
        <dbReference type="EMBL" id="KAK7336460.1"/>
    </source>
</evidence>
<reference evidence="3 4" key="1">
    <citation type="submission" date="2024-01" db="EMBL/GenBank/DDBJ databases">
        <title>The genomes of 5 underutilized Papilionoideae crops provide insights into root nodulation and disease resistanc.</title>
        <authorList>
            <person name="Jiang F."/>
        </authorList>
    </citation>
    <scope>NUCLEOTIDE SEQUENCE [LARGE SCALE GENOMIC DNA]</scope>
    <source>
        <strain evidence="3">LVBAO_FW01</strain>
        <tissue evidence="3">Leaves</tissue>
    </source>
</reference>
<feature type="compositionally biased region" description="Basic residues" evidence="1">
    <location>
        <begin position="18"/>
        <end position="29"/>
    </location>
</feature>
<protein>
    <recommendedName>
        <fullName evidence="2">VQ domain-containing protein</fullName>
    </recommendedName>
</protein>
<dbReference type="Pfam" id="PF05678">
    <property type="entry name" value="VQ"/>
    <property type="match status" value="1"/>
</dbReference>
<dbReference type="PANTHER" id="PTHR33624:SF2">
    <property type="entry name" value="SIGMA FACTOR BINDING PROTEIN 1, CHLOROPLASTIC"/>
    <property type="match status" value="1"/>
</dbReference>
<keyword evidence="4" id="KW-1185">Reference proteome</keyword>
<dbReference type="InterPro" id="IPR039335">
    <property type="entry name" value="SIB1/2"/>
</dbReference>
<organism evidence="3 4">
    <name type="scientific">Canavalia gladiata</name>
    <name type="common">Sword bean</name>
    <name type="synonym">Dolichos gladiatus</name>
    <dbReference type="NCBI Taxonomy" id="3824"/>
    <lineage>
        <taxon>Eukaryota</taxon>
        <taxon>Viridiplantae</taxon>
        <taxon>Streptophyta</taxon>
        <taxon>Embryophyta</taxon>
        <taxon>Tracheophyta</taxon>
        <taxon>Spermatophyta</taxon>
        <taxon>Magnoliopsida</taxon>
        <taxon>eudicotyledons</taxon>
        <taxon>Gunneridae</taxon>
        <taxon>Pentapetalae</taxon>
        <taxon>rosids</taxon>
        <taxon>fabids</taxon>
        <taxon>Fabales</taxon>
        <taxon>Fabaceae</taxon>
        <taxon>Papilionoideae</taxon>
        <taxon>50 kb inversion clade</taxon>
        <taxon>NPAAA clade</taxon>
        <taxon>indigoferoid/millettioid clade</taxon>
        <taxon>Phaseoleae</taxon>
        <taxon>Canavalia</taxon>
    </lineage>
</organism>
<sequence length="151" mass="16764">MDTISNSVMSSVQQRTTPPKRNKPKKKNTTKPFKVVYISNPMKIKTSASHFRALVQELTGQDAESPPDPSRFHAAADESLQLLDSDDSSSKNENDDHLKCVVPPPLDPGKPSSIQTFEPLDDDVFTPQMIDSISALLPASVFYQSPHLDQW</sequence>
<gene>
    <name evidence="3" type="ORF">VNO77_17002</name>
</gene>
<dbReference type="PANTHER" id="PTHR33624">
    <property type="entry name" value="SIGMA FACTOR BINDING PROTEIN 1, CHLOROPLASTIC"/>
    <property type="match status" value="1"/>
</dbReference>
<feature type="compositionally biased region" description="Basic and acidic residues" evidence="1">
    <location>
        <begin position="88"/>
        <end position="99"/>
    </location>
</feature>
<evidence type="ECO:0000256" key="1">
    <source>
        <dbReference type="SAM" id="MobiDB-lite"/>
    </source>
</evidence>
<feature type="region of interest" description="Disordered" evidence="1">
    <location>
        <begin position="1"/>
        <end position="34"/>
    </location>
</feature>
<name>A0AAN9LI55_CANGL</name>
<feature type="compositionally biased region" description="Polar residues" evidence="1">
    <location>
        <begin position="1"/>
        <end position="14"/>
    </location>
</feature>
<dbReference type="InterPro" id="IPR008889">
    <property type="entry name" value="VQ"/>
</dbReference>
<feature type="region of interest" description="Disordered" evidence="1">
    <location>
        <begin position="58"/>
        <end position="114"/>
    </location>
</feature>
<comment type="caution">
    <text evidence="3">The sequence shown here is derived from an EMBL/GenBank/DDBJ whole genome shotgun (WGS) entry which is preliminary data.</text>
</comment>